<protein>
    <submittedName>
        <fullName evidence="2">Uncharacterized protein</fullName>
    </submittedName>
</protein>
<sequence>MQCLPEVAVQTKIVTFFPVATSWMPVSLVAVHVAKVSVSVAAHVAKVLVSVAVHVAKVAVHVAKVAAIATAAVATVAVATVEIDKIRQ</sequence>
<dbReference type="AlphaFoldDB" id="A0A183BZ65"/>
<reference evidence="2" key="2">
    <citation type="submission" date="2016-06" db="UniProtKB">
        <authorList>
            <consortium name="WormBaseParasite"/>
        </authorList>
    </citation>
    <scope>IDENTIFICATION</scope>
</reference>
<evidence type="ECO:0000313" key="2">
    <source>
        <dbReference type="WBParaSite" id="GPLIN_000590600"/>
    </source>
</evidence>
<accession>A0A183BZ65</accession>
<dbReference type="Proteomes" id="UP000050741">
    <property type="component" value="Unassembled WGS sequence"/>
</dbReference>
<reference evidence="1" key="1">
    <citation type="submission" date="2014-05" db="EMBL/GenBank/DDBJ databases">
        <title>The genome and life-stage specific transcriptomes of Globodera pallida elucidate key aspects of plant parasitism by a cyst nematode.</title>
        <authorList>
            <person name="Cotton J.A."/>
            <person name="Lilley C.J."/>
            <person name="Jones L.M."/>
            <person name="Kikuchi T."/>
            <person name="Reid A.J."/>
            <person name="Thorpe P."/>
            <person name="Tsai I.J."/>
            <person name="Beasley H."/>
            <person name="Blok V."/>
            <person name="Cock P.J.A."/>
            <person name="Van den Akker S.E."/>
            <person name="Holroyd N."/>
            <person name="Hunt M."/>
            <person name="Mantelin S."/>
            <person name="Naghra H."/>
            <person name="Pain A."/>
            <person name="Palomares-Rius J.E."/>
            <person name="Zarowiecki M."/>
            <person name="Berriman M."/>
            <person name="Jones J.T."/>
            <person name="Urwin P.E."/>
        </authorList>
    </citation>
    <scope>NUCLEOTIDE SEQUENCE [LARGE SCALE GENOMIC DNA]</scope>
    <source>
        <strain evidence="1">Lindley</strain>
    </source>
</reference>
<dbReference type="WBParaSite" id="GPLIN_000590600">
    <property type="protein sequence ID" value="GPLIN_000590600"/>
    <property type="gene ID" value="GPLIN_000590600"/>
</dbReference>
<organism evidence="1 2">
    <name type="scientific">Globodera pallida</name>
    <name type="common">Potato cyst nematode worm</name>
    <name type="synonym">Heterodera pallida</name>
    <dbReference type="NCBI Taxonomy" id="36090"/>
    <lineage>
        <taxon>Eukaryota</taxon>
        <taxon>Metazoa</taxon>
        <taxon>Ecdysozoa</taxon>
        <taxon>Nematoda</taxon>
        <taxon>Chromadorea</taxon>
        <taxon>Rhabditida</taxon>
        <taxon>Tylenchina</taxon>
        <taxon>Tylenchomorpha</taxon>
        <taxon>Tylenchoidea</taxon>
        <taxon>Heteroderidae</taxon>
        <taxon>Heteroderinae</taxon>
        <taxon>Globodera</taxon>
    </lineage>
</organism>
<evidence type="ECO:0000313" key="1">
    <source>
        <dbReference type="Proteomes" id="UP000050741"/>
    </source>
</evidence>
<proteinExistence type="predicted"/>
<name>A0A183BZ65_GLOPA</name>
<keyword evidence="1" id="KW-1185">Reference proteome</keyword>